<dbReference type="PANTHER" id="PTHR30244:SF30">
    <property type="entry name" value="BLR5990 PROTEIN"/>
    <property type="match status" value="1"/>
</dbReference>
<dbReference type="CDD" id="cd00616">
    <property type="entry name" value="AHBA_syn"/>
    <property type="match status" value="1"/>
</dbReference>
<dbReference type="AlphaFoldDB" id="A0A415HFR8"/>
<keyword evidence="4 13" id="KW-0808">Transferase</keyword>
<dbReference type="GO" id="GO:0030170">
    <property type="term" value="F:pyridoxal phosphate binding"/>
    <property type="evidence" value="ECO:0007669"/>
    <property type="project" value="TreeGrafter"/>
</dbReference>
<dbReference type="EC" id="2.6.1.102" evidence="8"/>
<dbReference type="GO" id="GO:0102933">
    <property type="term" value="F:GDP-4-dehydro-6-deoxy-D-mannose-4-aminotransferase activity"/>
    <property type="evidence" value="ECO:0007669"/>
    <property type="project" value="UniProtKB-EC"/>
</dbReference>
<evidence type="ECO:0000256" key="12">
    <source>
        <dbReference type="RuleBase" id="RU004508"/>
    </source>
</evidence>
<dbReference type="Pfam" id="PF01041">
    <property type="entry name" value="DegT_DnrJ_EryC1"/>
    <property type="match status" value="1"/>
</dbReference>
<evidence type="ECO:0000256" key="3">
    <source>
        <dbReference type="ARBA" id="ARBA00022576"/>
    </source>
</evidence>
<dbReference type="NCBIfam" id="TIGR04181">
    <property type="entry name" value="NHT_00031"/>
    <property type="match status" value="1"/>
</dbReference>
<keyword evidence="5 11" id="KW-0663">Pyridoxal phosphate</keyword>
<feature type="modified residue" description="N6-(pyridoxal phosphate)lysine" evidence="11">
    <location>
        <position position="216"/>
    </location>
</feature>
<evidence type="ECO:0000313" key="13">
    <source>
        <dbReference type="EMBL" id="RHK91515.1"/>
    </source>
</evidence>
<dbReference type="PANTHER" id="PTHR30244">
    <property type="entry name" value="TRANSAMINASE"/>
    <property type="match status" value="1"/>
</dbReference>
<dbReference type="RefSeq" id="WP_118408463.1">
    <property type="nucleotide sequence ID" value="NZ_QROC01000033.1"/>
</dbReference>
<dbReference type="SUPFAM" id="SSF53383">
    <property type="entry name" value="PLP-dependent transferases"/>
    <property type="match status" value="1"/>
</dbReference>
<evidence type="ECO:0000313" key="14">
    <source>
        <dbReference type="Proteomes" id="UP000284417"/>
    </source>
</evidence>
<evidence type="ECO:0000256" key="10">
    <source>
        <dbReference type="PIRSR" id="PIRSR000390-1"/>
    </source>
</evidence>
<evidence type="ECO:0000256" key="8">
    <source>
        <dbReference type="ARBA" id="ARBA00066317"/>
    </source>
</evidence>
<dbReference type="InterPro" id="IPR026385">
    <property type="entry name" value="LegC-like"/>
</dbReference>
<comment type="similarity">
    <text evidence="6 12">Belongs to the DegT/DnrJ/EryC1 family.</text>
</comment>
<evidence type="ECO:0000256" key="4">
    <source>
        <dbReference type="ARBA" id="ARBA00022679"/>
    </source>
</evidence>
<dbReference type="Gene3D" id="3.40.640.10">
    <property type="entry name" value="Type I PLP-dependent aspartate aminotransferase-like (Major domain)"/>
    <property type="match status" value="1"/>
</dbReference>
<dbReference type="Proteomes" id="UP000284417">
    <property type="component" value="Unassembled WGS sequence"/>
</dbReference>
<evidence type="ECO:0000256" key="7">
    <source>
        <dbReference type="ARBA" id="ARBA00051587"/>
    </source>
</evidence>
<comment type="pathway">
    <text evidence="2">Bacterial outer membrane biogenesis; LPS O-antigen biosynthesis.</text>
</comment>
<comment type="catalytic activity">
    <reaction evidence="7">
        <text>GDP-alpha-D-perosamine + 2-oxoglutarate = GDP-4-dehydro-alpha-D-rhamnose + L-glutamate</text>
        <dbReference type="Rhea" id="RHEA:36779"/>
        <dbReference type="ChEBI" id="CHEBI:16810"/>
        <dbReference type="ChEBI" id="CHEBI:29985"/>
        <dbReference type="ChEBI" id="CHEBI:57964"/>
        <dbReference type="ChEBI" id="CHEBI:73996"/>
        <dbReference type="EC" id="2.6.1.102"/>
    </reaction>
</comment>
<reference evidence="13 14" key="1">
    <citation type="submission" date="2018-08" db="EMBL/GenBank/DDBJ databases">
        <title>A genome reference for cultivated species of the human gut microbiota.</title>
        <authorList>
            <person name="Zou Y."/>
            <person name="Xue W."/>
            <person name="Luo G."/>
        </authorList>
    </citation>
    <scope>NUCLEOTIDE SEQUENCE [LARGE SCALE GENOMIC DNA]</scope>
    <source>
        <strain evidence="13 14">AF39-6AC</strain>
    </source>
</reference>
<sequence length="383" mass="43530">MADFTDIVDFVHSLYGTRDFVPLSVPKFVGNEKKYLEECIDTTFVSSVGKFVDRFEEEIAQYTGAKKAVVCVSGTNALHMSLMLCGIKRDDEVLTQALTFIATCNALSYIGAHPVFIDVDRTTMGLSPNAMKEWLVKNTRIKNGECYNKNTGRRVKACIPMHTFGHPVRIEEIIQLCFEYHLELIEDAAESIGSKYKGQHTGTFGKVGAISFNGNKTITTGGGGMMLFQDEELGMLAKHITTQAKVPHRWEFVHDQVGYNYRMPNINAAIGCAQLEHLDEFIASKRKIAKEYAAFFKNIDNIDFFEEPEDCFSNYWLNAVILKDKATQLEFLEYTNDNGIMTRPIWELMNRLPMFRHCQNDGLKNTFWFADRVVNIPSSVRLE</sequence>
<comment type="caution">
    <text evidence="13">The sequence shown here is derived from an EMBL/GenBank/DDBJ whole genome shotgun (WGS) entry which is preliminary data.</text>
</comment>
<gene>
    <name evidence="13" type="ORF">DW042_19845</name>
</gene>
<organism evidence="13 14">
    <name type="scientific">Bacteroides xylanisolvens</name>
    <dbReference type="NCBI Taxonomy" id="371601"/>
    <lineage>
        <taxon>Bacteria</taxon>
        <taxon>Pseudomonadati</taxon>
        <taxon>Bacteroidota</taxon>
        <taxon>Bacteroidia</taxon>
        <taxon>Bacteroidales</taxon>
        <taxon>Bacteroidaceae</taxon>
        <taxon>Bacteroides</taxon>
    </lineage>
</organism>
<dbReference type="InterPro" id="IPR000653">
    <property type="entry name" value="DegT/StrS_aminotransferase"/>
</dbReference>
<dbReference type="GO" id="GO:0000271">
    <property type="term" value="P:polysaccharide biosynthetic process"/>
    <property type="evidence" value="ECO:0007669"/>
    <property type="project" value="TreeGrafter"/>
</dbReference>
<name>A0A415HFR8_9BACE</name>
<comment type="cofactor">
    <cofactor evidence="1">
        <name>pyridoxal 5'-phosphate</name>
        <dbReference type="ChEBI" id="CHEBI:597326"/>
    </cofactor>
</comment>
<proteinExistence type="inferred from homology"/>
<evidence type="ECO:0000256" key="11">
    <source>
        <dbReference type="PIRSR" id="PIRSR000390-2"/>
    </source>
</evidence>
<dbReference type="FunFam" id="3.40.640.10:FF:000090">
    <property type="entry name" value="Pyridoxal phosphate-dependent aminotransferase"/>
    <property type="match status" value="1"/>
</dbReference>
<keyword evidence="3 13" id="KW-0032">Aminotransferase</keyword>
<dbReference type="PIRSF" id="PIRSF000390">
    <property type="entry name" value="PLP_StrS"/>
    <property type="match status" value="1"/>
</dbReference>
<dbReference type="InterPro" id="IPR015421">
    <property type="entry name" value="PyrdxlP-dep_Trfase_major"/>
</dbReference>
<evidence type="ECO:0000256" key="1">
    <source>
        <dbReference type="ARBA" id="ARBA00001933"/>
    </source>
</evidence>
<evidence type="ECO:0000256" key="9">
    <source>
        <dbReference type="ARBA" id="ARBA00074221"/>
    </source>
</evidence>
<dbReference type="EMBL" id="QROC01000033">
    <property type="protein sequence ID" value="RHK91515.1"/>
    <property type="molecule type" value="Genomic_DNA"/>
</dbReference>
<dbReference type="Gene3D" id="3.90.1150.10">
    <property type="entry name" value="Aspartate Aminotransferase, domain 1"/>
    <property type="match status" value="1"/>
</dbReference>
<evidence type="ECO:0000256" key="5">
    <source>
        <dbReference type="ARBA" id="ARBA00022898"/>
    </source>
</evidence>
<dbReference type="InterPro" id="IPR015422">
    <property type="entry name" value="PyrdxlP-dep_Trfase_small"/>
</dbReference>
<protein>
    <recommendedName>
        <fullName evidence="9">GDP-perosamine synthase</fullName>
        <ecNumber evidence="8">2.6.1.102</ecNumber>
    </recommendedName>
</protein>
<accession>A0A415HFR8</accession>
<dbReference type="InterPro" id="IPR015424">
    <property type="entry name" value="PyrdxlP-dep_Trfase"/>
</dbReference>
<feature type="active site" description="Proton acceptor" evidence="10">
    <location>
        <position position="216"/>
    </location>
</feature>
<evidence type="ECO:0000256" key="2">
    <source>
        <dbReference type="ARBA" id="ARBA00005125"/>
    </source>
</evidence>
<evidence type="ECO:0000256" key="6">
    <source>
        <dbReference type="ARBA" id="ARBA00037999"/>
    </source>
</evidence>